<name>A0A7L7Q2Y9_9REOV</name>
<evidence type="ECO:0000313" key="2">
    <source>
        <dbReference type="EMBL" id="QNH88366.1"/>
    </source>
</evidence>
<dbReference type="EMBL" id="MN428633">
    <property type="protein sequence ID" value="QNH88366.1"/>
    <property type="molecule type" value="Genomic_RNA"/>
</dbReference>
<dbReference type="InterPro" id="IPR002630">
    <property type="entry name" value="Orbi_NS1"/>
</dbReference>
<organism evidence="2">
    <name type="scientific">Peruvian horse sickness virus</name>
    <dbReference type="NCBI Taxonomy" id="356862"/>
    <lineage>
        <taxon>Viruses</taxon>
        <taxon>Riboviria</taxon>
        <taxon>Orthornavirae</taxon>
        <taxon>Duplornaviricota</taxon>
        <taxon>Resentoviricetes</taxon>
        <taxon>Reovirales</taxon>
        <taxon>Sedoreoviridae</taxon>
        <taxon>Orbivirus</taxon>
        <taxon>Orbivirus gammaequi</taxon>
    </lineage>
</organism>
<protein>
    <recommendedName>
        <fullName evidence="1">Non-structural protein NS1</fullName>
    </recommendedName>
</protein>
<proteinExistence type="predicted"/>
<evidence type="ECO:0000256" key="1">
    <source>
        <dbReference type="ARBA" id="ARBA00014071"/>
    </source>
</evidence>
<sequence length="554" mass="63831">MEHFIRFFKISSEDALHLRLSSVISPSWTCSHRSRECLIKGTCLRENFVSVCNRVLMEQDYGDVQLIIKISKSMMTVRGDLWCNVLNHAKKHVPDHELERNEVLSALSDTYSHSTFQEEIASLKRFEEKATPVYTDDSVSLIYTFFMPVSTDSETTITDVRRLGRFLIAFYSVETFKTNLIWQNSSEARPFVSEVLNWGLRACNECIFTGSKRSAQWVVWLPDTVMNVFNNPNDVGLLLRVLDADLKTILSFDSKDPTRLCFQRFAIKGFSISSLYEIFNLKIENRNLFDLILNRKVNTLSKLFMPMLLIRGYFYNYYSASEMRNWFTTDLDCQSCYVQANCSLKQIMVLDSRAAEILGRQPERAGRLIKHQDGDLRDISSFELRHGEMLSRQGNHWIAFNCLDSNDALLVTITLIHRYLRGSGLESSFDIQVAMNALARCYLYWGPTDTKIVSAIFHIMCYLLLKKKLEVQGGNLPWYDLGTFINIVTKPERLHLLLVEKMHAAVAKASIYYLRLAVHGFGITKGHISENNVRKLIRIPKVTKSIVPRGIIKR</sequence>
<reference evidence="2" key="1">
    <citation type="submission" date="2019-09" db="EMBL/GenBank/DDBJ databases">
        <title>Co-infection of Peruvian horse sickness virus and West Nile virus associated with neurological symptoms in horse from Brazil.</title>
        <authorList>
            <person name="Silva S.P."/>
            <person name="Casseb L.M.N."/>
            <person name="Martins L.C."/>
            <person name="Medeiros D.B.A."/>
        </authorList>
    </citation>
    <scope>NUCLEOTIDE SEQUENCE</scope>
    <source>
        <strain evidence="2">UN9219/BeAn854747</strain>
    </source>
</reference>
<accession>A0A7L7Q2Y9</accession>
<dbReference type="Pfam" id="PF01718">
    <property type="entry name" value="Orbi_NS1"/>
    <property type="match status" value="1"/>
</dbReference>